<dbReference type="EMBL" id="JAKFFV010000002">
    <property type="protein sequence ID" value="MCF2497136.1"/>
    <property type="molecule type" value="Genomic_DNA"/>
</dbReference>
<dbReference type="Gene3D" id="3.90.25.10">
    <property type="entry name" value="UDP-galactose 4-epimerase, domain 1"/>
    <property type="match status" value="1"/>
</dbReference>
<protein>
    <submittedName>
        <fullName evidence="2">SDR family oxidoreductase</fullName>
    </submittedName>
</protein>
<dbReference type="InterPro" id="IPR052718">
    <property type="entry name" value="NmrA-type_oxidoreductase"/>
</dbReference>
<dbReference type="RefSeq" id="WP_235176642.1">
    <property type="nucleotide sequence ID" value="NZ_JAKFFV010000002.1"/>
</dbReference>
<sequence length="287" mass="31690">MRILVTGATGALGSAVIETMLKKIPASSIAILTRKEERRLSFQEKAFRAYLGDFEDMRSLDHAMKDVDKVLLISAGDEGDRIQQHRNVVDAAKRAGVAGIAYTSRSLRDRDSLSNPLMMDHFTTEDYIRESGLQYTIFRNALYMDVIPLFAGKHVFDTGIVQSAGMGQVAFALRQEMGEAIAHVMLDEPCENKTYLFTGGEAYSFDDVARALTELSGKEVRYTSVESQAFEDILVQKGIPQAMARKITDFNADIRNGQESVVTADLAQKLGRPPAALKEGLKLLFGL</sequence>
<evidence type="ECO:0000259" key="1">
    <source>
        <dbReference type="Pfam" id="PF05368"/>
    </source>
</evidence>
<dbReference type="CDD" id="cd05269">
    <property type="entry name" value="TMR_SDR_a"/>
    <property type="match status" value="1"/>
</dbReference>
<feature type="domain" description="NmrA-like" evidence="1">
    <location>
        <begin position="2"/>
        <end position="249"/>
    </location>
</feature>
<evidence type="ECO:0000313" key="3">
    <source>
        <dbReference type="Proteomes" id="UP001139411"/>
    </source>
</evidence>
<dbReference type="InterPro" id="IPR008030">
    <property type="entry name" value="NmrA-like"/>
</dbReference>
<organism evidence="2 3">
    <name type="scientific">Dyadobacter chenhuakuii</name>
    <dbReference type="NCBI Taxonomy" id="2909339"/>
    <lineage>
        <taxon>Bacteria</taxon>
        <taxon>Pseudomonadati</taxon>
        <taxon>Bacteroidota</taxon>
        <taxon>Cytophagia</taxon>
        <taxon>Cytophagales</taxon>
        <taxon>Spirosomataceae</taxon>
        <taxon>Dyadobacter</taxon>
    </lineage>
</organism>
<accession>A0A9X1Q9L4</accession>
<comment type="caution">
    <text evidence="2">The sequence shown here is derived from an EMBL/GenBank/DDBJ whole genome shotgun (WGS) entry which is preliminary data.</text>
</comment>
<proteinExistence type="predicted"/>
<dbReference type="PANTHER" id="PTHR47129:SF1">
    <property type="entry name" value="NMRA-LIKE DOMAIN-CONTAINING PROTEIN"/>
    <property type="match status" value="1"/>
</dbReference>
<dbReference type="Gene3D" id="3.40.50.720">
    <property type="entry name" value="NAD(P)-binding Rossmann-like Domain"/>
    <property type="match status" value="1"/>
</dbReference>
<dbReference type="SUPFAM" id="SSF51735">
    <property type="entry name" value="NAD(P)-binding Rossmann-fold domains"/>
    <property type="match status" value="1"/>
</dbReference>
<dbReference type="AlphaFoldDB" id="A0A9X1Q9L4"/>
<dbReference type="Pfam" id="PF05368">
    <property type="entry name" value="NmrA"/>
    <property type="match status" value="1"/>
</dbReference>
<name>A0A9X1Q9L4_9BACT</name>
<gene>
    <name evidence="2" type="ORF">L0661_02380</name>
</gene>
<reference evidence="2" key="1">
    <citation type="submission" date="2022-01" db="EMBL/GenBank/DDBJ databases">
        <title>Novel species in genus Dyadobacter.</title>
        <authorList>
            <person name="Ma C."/>
        </authorList>
    </citation>
    <scope>NUCLEOTIDE SEQUENCE</scope>
    <source>
        <strain evidence="2">CY357</strain>
    </source>
</reference>
<evidence type="ECO:0000313" key="2">
    <source>
        <dbReference type="EMBL" id="MCF2497136.1"/>
    </source>
</evidence>
<dbReference type="Proteomes" id="UP001139411">
    <property type="component" value="Unassembled WGS sequence"/>
</dbReference>
<dbReference type="InterPro" id="IPR036291">
    <property type="entry name" value="NAD(P)-bd_dom_sf"/>
</dbReference>
<dbReference type="PANTHER" id="PTHR47129">
    <property type="entry name" value="QUINONE OXIDOREDUCTASE 2"/>
    <property type="match status" value="1"/>
</dbReference>